<dbReference type="CDD" id="cd17546">
    <property type="entry name" value="REC_hyHK_CKI1_RcsC-like"/>
    <property type="match status" value="1"/>
</dbReference>
<dbReference type="InterPro" id="IPR003661">
    <property type="entry name" value="HisK_dim/P_dom"/>
</dbReference>
<dbReference type="SUPFAM" id="SSF52172">
    <property type="entry name" value="CheY-like"/>
    <property type="match status" value="2"/>
</dbReference>
<dbReference type="SUPFAM" id="SSF55785">
    <property type="entry name" value="PYP-like sensor domain (PAS domain)"/>
    <property type="match status" value="3"/>
</dbReference>
<comment type="catalytic activity">
    <reaction evidence="1">
        <text>ATP + protein L-histidine = ADP + protein N-phospho-L-histidine.</text>
        <dbReference type="EC" id="2.7.13.3"/>
    </reaction>
</comment>
<evidence type="ECO:0000256" key="10">
    <source>
        <dbReference type="ARBA" id="ARBA00023012"/>
    </source>
</evidence>
<feature type="coiled-coil region" evidence="13">
    <location>
        <begin position="742"/>
        <end position="769"/>
    </location>
</feature>
<evidence type="ECO:0000313" key="19">
    <source>
        <dbReference type="EMBL" id="MEK8051735.1"/>
    </source>
</evidence>
<feature type="domain" description="Response regulatory" evidence="16">
    <location>
        <begin position="1022"/>
        <end position="1141"/>
    </location>
</feature>
<evidence type="ECO:0000256" key="6">
    <source>
        <dbReference type="ARBA" id="ARBA00022692"/>
    </source>
</evidence>
<evidence type="ECO:0000256" key="14">
    <source>
        <dbReference type="SAM" id="Phobius"/>
    </source>
</evidence>
<evidence type="ECO:0000259" key="17">
    <source>
        <dbReference type="PROSITE" id="PS50112"/>
    </source>
</evidence>
<dbReference type="Gene3D" id="3.30.565.10">
    <property type="entry name" value="Histidine kinase-like ATPase, C-terminal domain"/>
    <property type="match status" value="1"/>
</dbReference>
<evidence type="ECO:0000256" key="8">
    <source>
        <dbReference type="ARBA" id="ARBA00022840"/>
    </source>
</evidence>
<name>A0ABU9CMC3_9BURK</name>
<comment type="caution">
    <text evidence="19">The sequence shown here is derived from an EMBL/GenBank/DDBJ whole genome shotgun (WGS) entry which is preliminary data.</text>
</comment>
<dbReference type="InterPro" id="IPR036641">
    <property type="entry name" value="HPT_dom_sf"/>
</dbReference>
<dbReference type="Pfam" id="PF00072">
    <property type="entry name" value="Response_reg"/>
    <property type="match status" value="2"/>
</dbReference>
<dbReference type="PROSITE" id="PS50113">
    <property type="entry name" value="PAC"/>
    <property type="match status" value="2"/>
</dbReference>
<keyword evidence="10" id="KW-0902">Two-component regulatory system</keyword>
<keyword evidence="11 14" id="KW-0472">Membrane</keyword>
<dbReference type="SUPFAM" id="SSF47384">
    <property type="entry name" value="Homodimeric domain of signal transducing histidine kinase"/>
    <property type="match status" value="1"/>
</dbReference>
<dbReference type="PANTHER" id="PTHR45339">
    <property type="entry name" value="HYBRID SIGNAL TRANSDUCTION HISTIDINE KINASE J"/>
    <property type="match status" value="1"/>
</dbReference>
<dbReference type="InterPro" id="IPR004358">
    <property type="entry name" value="Sig_transdc_His_kin-like_C"/>
</dbReference>
<dbReference type="InterPro" id="IPR000014">
    <property type="entry name" value="PAS"/>
</dbReference>
<evidence type="ECO:0000313" key="20">
    <source>
        <dbReference type="Proteomes" id="UP001365405"/>
    </source>
</evidence>
<keyword evidence="5 12" id="KW-0597">Phosphoprotein</keyword>
<dbReference type="PROSITE" id="PS50112">
    <property type="entry name" value="PAS"/>
    <property type="match status" value="2"/>
</dbReference>
<dbReference type="Gene3D" id="3.30.450.20">
    <property type="entry name" value="PAS domain"/>
    <property type="match status" value="3"/>
</dbReference>
<evidence type="ECO:0000259" key="18">
    <source>
        <dbReference type="PROSITE" id="PS50113"/>
    </source>
</evidence>
<keyword evidence="7" id="KW-0547">Nucleotide-binding</keyword>
<dbReference type="SMART" id="SM00091">
    <property type="entry name" value="PAS"/>
    <property type="match status" value="3"/>
</dbReference>
<evidence type="ECO:0000256" key="11">
    <source>
        <dbReference type="ARBA" id="ARBA00023136"/>
    </source>
</evidence>
<dbReference type="EC" id="2.7.13.3" evidence="3"/>
<feature type="domain" description="PAC" evidence="18">
    <location>
        <begin position="545"/>
        <end position="595"/>
    </location>
</feature>
<evidence type="ECO:0000259" key="16">
    <source>
        <dbReference type="PROSITE" id="PS50110"/>
    </source>
</evidence>
<feature type="transmembrane region" description="Helical" evidence="14">
    <location>
        <begin position="20"/>
        <end position="42"/>
    </location>
</feature>
<dbReference type="Proteomes" id="UP001365405">
    <property type="component" value="Unassembled WGS sequence"/>
</dbReference>
<dbReference type="Pfam" id="PF02518">
    <property type="entry name" value="HATPase_c"/>
    <property type="match status" value="1"/>
</dbReference>
<dbReference type="SMART" id="SM00388">
    <property type="entry name" value="HisKA"/>
    <property type="match status" value="1"/>
</dbReference>
<dbReference type="InterPro" id="IPR001789">
    <property type="entry name" value="Sig_transdc_resp-reg_receiver"/>
</dbReference>
<feature type="transmembrane region" description="Helical" evidence="14">
    <location>
        <begin position="300"/>
        <end position="321"/>
    </location>
</feature>
<feature type="modified residue" description="4-aspartylphosphate" evidence="12">
    <location>
        <position position="1074"/>
    </location>
</feature>
<dbReference type="SMART" id="SM00387">
    <property type="entry name" value="HATPase_c"/>
    <property type="match status" value="1"/>
</dbReference>
<dbReference type="Gene3D" id="1.10.287.130">
    <property type="match status" value="1"/>
</dbReference>
<dbReference type="InterPro" id="IPR036097">
    <property type="entry name" value="HisK_dim/P_sf"/>
</dbReference>
<feature type="domain" description="Histidine kinase" evidence="15">
    <location>
        <begin position="776"/>
        <end position="1005"/>
    </location>
</feature>
<proteinExistence type="predicted"/>
<dbReference type="InterPro" id="IPR013656">
    <property type="entry name" value="PAS_4"/>
</dbReference>
<evidence type="ECO:0000256" key="7">
    <source>
        <dbReference type="ARBA" id="ARBA00022741"/>
    </source>
</evidence>
<dbReference type="CDD" id="cd16922">
    <property type="entry name" value="HATPase_EvgS-ArcB-TorS-like"/>
    <property type="match status" value="1"/>
</dbReference>
<feature type="domain" description="Response regulatory" evidence="16">
    <location>
        <begin position="1176"/>
        <end position="1292"/>
    </location>
</feature>
<dbReference type="Pfam" id="PF08448">
    <property type="entry name" value="PAS_4"/>
    <property type="match status" value="3"/>
</dbReference>
<dbReference type="InterPro" id="IPR036890">
    <property type="entry name" value="HATPase_C_sf"/>
</dbReference>
<dbReference type="EMBL" id="JBBUTH010000008">
    <property type="protein sequence ID" value="MEK8051735.1"/>
    <property type="molecule type" value="Genomic_DNA"/>
</dbReference>
<dbReference type="PROSITE" id="PS50110">
    <property type="entry name" value="RESPONSE_REGULATORY"/>
    <property type="match status" value="2"/>
</dbReference>
<dbReference type="SUPFAM" id="SSF47226">
    <property type="entry name" value="Histidine-containing phosphotransfer domain, HPT domain"/>
    <property type="match status" value="1"/>
</dbReference>
<feature type="domain" description="PAC" evidence="18">
    <location>
        <begin position="420"/>
        <end position="473"/>
    </location>
</feature>
<dbReference type="NCBIfam" id="TIGR00229">
    <property type="entry name" value="sensory_box"/>
    <property type="match status" value="2"/>
</dbReference>
<evidence type="ECO:0000256" key="13">
    <source>
        <dbReference type="SAM" id="Coils"/>
    </source>
</evidence>
<dbReference type="PROSITE" id="PS50109">
    <property type="entry name" value="HIS_KIN"/>
    <property type="match status" value="1"/>
</dbReference>
<evidence type="ECO:0000256" key="3">
    <source>
        <dbReference type="ARBA" id="ARBA00012438"/>
    </source>
</evidence>
<dbReference type="Gene3D" id="1.20.120.160">
    <property type="entry name" value="HPT domain"/>
    <property type="match status" value="1"/>
</dbReference>
<feature type="domain" description="PAS" evidence="17">
    <location>
        <begin position="343"/>
        <end position="388"/>
    </location>
</feature>
<dbReference type="InterPro" id="IPR005467">
    <property type="entry name" value="His_kinase_dom"/>
</dbReference>
<evidence type="ECO:0000256" key="12">
    <source>
        <dbReference type="PROSITE-ProRule" id="PRU00169"/>
    </source>
</evidence>
<feature type="domain" description="PAS" evidence="17">
    <location>
        <begin position="481"/>
        <end position="516"/>
    </location>
</feature>
<feature type="modified residue" description="4-aspartylphosphate" evidence="12">
    <location>
        <position position="1225"/>
    </location>
</feature>
<dbReference type="Pfam" id="PF01627">
    <property type="entry name" value="Hpt"/>
    <property type="match status" value="1"/>
</dbReference>
<accession>A0ABU9CMC3</accession>
<evidence type="ECO:0000256" key="5">
    <source>
        <dbReference type="ARBA" id="ARBA00022553"/>
    </source>
</evidence>
<dbReference type="CDD" id="cd00082">
    <property type="entry name" value="HisKA"/>
    <property type="match status" value="1"/>
</dbReference>
<dbReference type="InterPro" id="IPR011006">
    <property type="entry name" value="CheY-like_superfamily"/>
</dbReference>
<dbReference type="PRINTS" id="PR00344">
    <property type="entry name" value="BCTRLSENSOR"/>
</dbReference>
<protein>
    <recommendedName>
        <fullName evidence="3">histidine kinase</fullName>
        <ecNumber evidence="3">2.7.13.3</ecNumber>
    </recommendedName>
</protein>
<dbReference type="RefSeq" id="WP_341411434.1">
    <property type="nucleotide sequence ID" value="NZ_JBBUTH010000008.1"/>
</dbReference>
<keyword evidence="13" id="KW-0175">Coiled coil</keyword>
<keyword evidence="6 14" id="KW-0812">Transmembrane</keyword>
<dbReference type="Pfam" id="PF00512">
    <property type="entry name" value="HisKA"/>
    <property type="match status" value="1"/>
</dbReference>
<dbReference type="InterPro" id="IPR003594">
    <property type="entry name" value="HATPase_dom"/>
</dbReference>
<evidence type="ECO:0000256" key="9">
    <source>
        <dbReference type="ARBA" id="ARBA00022989"/>
    </source>
</evidence>
<evidence type="ECO:0000256" key="4">
    <source>
        <dbReference type="ARBA" id="ARBA00022475"/>
    </source>
</evidence>
<dbReference type="InterPro" id="IPR008207">
    <property type="entry name" value="Sig_transdc_His_kin_Hpt_dom"/>
</dbReference>
<dbReference type="CDD" id="cd00130">
    <property type="entry name" value="PAS"/>
    <property type="match status" value="3"/>
</dbReference>
<gene>
    <name evidence="19" type="ORF">AACH10_15905</name>
</gene>
<keyword evidence="4" id="KW-1003">Cell membrane</keyword>
<dbReference type="Gene3D" id="3.40.50.2300">
    <property type="match status" value="2"/>
</dbReference>
<comment type="subcellular location">
    <subcellularLocation>
        <location evidence="2">Cell membrane</location>
        <topology evidence="2">Multi-pass membrane protein</topology>
    </subcellularLocation>
</comment>
<keyword evidence="8" id="KW-0067">ATP-binding</keyword>
<dbReference type="InterPro" id="IPR000700">
    <property type="entry name" value="PAS-assoc_C"/>
</dbReference>
<dbReference type="PROSITE" id="PS51257">
    <property type="entry name" value="PROKAR_LIPOPROTEIN"/>
    <property type="match status" value="1"/>
</dbReference>
<dbReference type="PANTHER" id="PTHR45339:SF1">
    <property type="entry name" value="HYBRID SIGNAL TRANSDUCTION HISTIDINE KINASE J"/>
    <property type="match status" value="1"/>
</dbReference>
<dbReference type="SMART" id="SM00448">
    <property type="entry name" value="REC"/>
    <property type="match status" value="2"/>
</dbReference>
<keyword evidence="20" id="KW-1185">Reference proteome</keyword>
<dbReference type="InterPro" id="IPR035965">
    <property type="entry name" value="PAS-like_dom_sf"/>
</dbReference>
<dbReference type="SUPFAM" id="SSF55874">
    <property type="entry name" value="ATPase domain of HSP90 chaperone/DNA topoisomerase II/histidine kinase"/>
    <property type="match status" value="1"/>
</dbReference>
<evidence type="ECO:0000256" key="2">
    <source>
        <dbReference type="ARBA" id="ARBA00004651"/>
    </source>
</evidence>
<reference evidence="19 20" key="1">
    <citation type="submission" date="2024-04" db="EMBL/GenBank/DDBJ databases">
        <title>Novel species of the genus Ideonella isolated from streams.</title>
        <authorList>
            <person name="Lu H."/>
        </authorList>
    </citation>
    <scope>NUCLEOTIDE SEQUENCE [LARGE SCALE GENOMIC DNA]</scope>
    <source>
        <strain evidence="19 20">DXS22W</strain>
    </source>
</reference>
<organism evidence="19 20">
    <name type="scientific">Pseudaquabacterium inlustre</name>
    <dbReference type="NCBI Taxonomy" id="2984192"/>
    <lineage>
        <taxon>Bacteria</taxon>
        <taxon>Pseudomonadati</taxon>
        <taxon>Pseudomonadota</taxon>
        <taxon>Betaproteobacteria</taxon>
        <taxon>Burkholderiales</taxon>
        <taxon>Sphaerotilaceae</taxon>
        <taxon>Pseudaquabacterium</taxon>
    </lineage>
</organism>
<sequence length="1417" mass="151101">MLRPDDSGSRPPIPDRLGRLAVWALAASVVAGCVVAAATRYAQHRQEQAARVAFVAELRASELGAWLAERHAEARFVRSSAYMVDLYRQLEGGDDEARQRLVERLAEMRRADGADRVAVLDAQARVVAADGPLVVDDALRQALERARVSGGVQVTAPAPDAEGVPRVHLVIPYVHSGQPAQIAAVLRVDARLALFERLAGWPTASHSARTRLWQEHDGQLRLLGPPDGAATPPPLRQAVSEPRFPAAALPSATPGQPSQALDDHAGEAVFGALRPVPGTDWWVAASVAQREAFAALAGELVWIAATGVLALLALAFGARTLRQREQLRRSRQQRALQQEALQQLSLYAAIADGTDDAITAKDAQGRVLLCNAAAARLLGVAASSLIGRAAHTLPPPGALLADGADAATLERRVRREGGTLRLQAELAATPGGELRPWDVTMGPLRDADGAVVGVFTVMRDVGELARMQRRLDEGLALRAALLQQAHDGVVVLDDEGAVVEFNPAFAALLGRPPEAVQRLHVWEWDVQWTTEQVRGAMSGAVPVPQLFETTFLRGDGSRLEVEVSSARFLFGDRWLALAACRDITERKRIADELAQHRHRLEERVTERTAELEQAVAAQTRALRFTQAVADAIPNVVGYWDPQLCWRFANRACETWFDRTPEQLLGRPAAEALGPQVVRAVADALLAALGGEAQTVALALPAPALEGGLRHALAHLVPDRSPVEGAEAGVRGLFVVLSDISAVKQAELRLQELNEALVQARDRAEAASEAKSAFLANMSHEIRTPMNAIVGLTHLLRREAAEPRQSERLAHIDTAAQHLLAIINDVLDLSKIEAGKLELERADFDLDTVISRVVTLVADRVRAKGVELVVDTDHLPMRLRGDATRLSQALLNLLGNAAKFTERGSIVLRAERLPPPPAGTGAPPPPGLVRARFEVRDTGVGIPVDQQARLFQAFEQADASTTRRFGGTGLGLAITRRLAELMGGEVGLESRPGEGSRFWFTALLAEPLAPPPVAERGQFHGRRVLLADDLPAVRQAVADMLGQMGLQVVTVADGPAVLEACRDEASAGFDLLLLDETMPGFGGAEALQRLRAQARRALPPALLTCTDDGSAPAERARAAGFDGLLVKPMTPSTLFDALSRMLVHRQWRLGAAPVAAPPMEALHAAEQRLRARPSAARVLLAEDNPVNQEVAVALLADVGLRVDVVGDGAQALARVQRQAYDLVLLDMQMPVMDGLQAARALRAMPQAAQLPILAMTANAFADDRAECLAAGMNDHVAKPVDPLQLFEALLRWLPQPAVAPEPGRTGALWAAIAGLDAGLGIAHAGGRGDVYARVLERFVGLYQPGGSGWQALASDDPATLARALHSLRGAAGAIGAGEIEALALGAEAAALEGRVPTMLPLRNALATLVAQAGEAVTS</sequence>
<keyword evidence="9 14" id="KW-1133">Transmembrane helix</keyword>
<evidence type="ECO:0000256" key="1">
    <source>
        <dbReference type="ARBA" id="ARBA00000085"/>
    </source>
</evidence>
<evidence type="ECO:0000259" key="15">
    <source>
        <dbReference type="PROSITE" id="PS50109"/>
    </source>
</evidence>